<dbReference type="STRING" id="1802701.A3A33_00775"/>
<evidence type="ECO:0000256" key="3">
    <source>
        <dbReference type="ARBA" id="ARBA00023052"/>
    </source>
</evidence>
<name>A0A1F8GWU0_9BACT</name>
<evidence type="ECO:0000256" key="1">
    <source>
        <dbReference type="ARBA" id="ARBA00001964"/>
    </source>
</evidence>
<evidence type="ECO:0000259" key="4">
    <source>
        <dbReference type="Pfam" id="PF00456"/>
    </source>
</evidence>
<dbReference type="Proteomes" id="UP000179047">
    <property type="component" value="Unassembled WGS sequence"/>
</dbReference>
<dbReference type="PANTHER" id="PTHR47514:SF1">
    <property type="entry name" value="TRANSKETOLASE N-TERMINAL SECTION-RELATED"/>
    <property type="match status" value="1"/>
</dbReference>
<comment type="cofactor">
    <cofactor evidence="1">
        <name>thiamine diphosphate</name>
        <dbReference type="ChEBI" id="CHEBI:58937"/>
    </cofactor>
</comment>
<dbReference type="Pfam" id="PF00456">
    <property type="entry name" value="Transketolase_N"/>
    <property type="match status" value="1"/>
</dbReference>
<dbReference type="Gene3D" id="3.40.50.970">
    <property type="match status" value="1"/>
</dbReference>
<comment type="caution">
    <text evidence="5">The sequence shown here is derived from an EMBL/GenBank/DDBJ whole genome shotgun (WGS) entry which is preliminary data.</text>
</comment>
<dbReference type="SUPFAM" id="SSF52518">
    <property type="entry name" value="Thiamin diphosphate-binding fold (THDP-binding)"/>
    <property type="match status" value="1"/>
</dbReference>
<protein>
    <submittedName>
        <fullName evidence="5">Transketolase</fullName>
    </submittedName>
</protein>
<comment type="similarity">
    <text evidence="2">Belongs to the transketolase family.</text>
</comment>
<sequence length="283" mass="31754">MNDSKITELELKAEQIRESVVEMLVEAGSGHTAGPLGMADVFTAFYFHILNHRPSEPDWPDRDRIILSNGHIVPVRYATMAHAGYFPLAELMTLRKFGSRLQGHPERERLPGLETTSGPLGSGLSQSAGIAYGARLDGRKFRVYCFMSDGEQEEGNIWEAAMFVAKNNLHNITGIIDRNNIQIDGLVENIMPLEPFRKKYEAFGWHVLEINGHNFEEIANAVETAKEITEKPTVIIANTIPGKGVPEIEGDYNWHGKPPTKEEAKVFLHELRTLRGKIESEHQ</sequence>
<accession>A0A1F8GWU0</accession>
<reference evidence="5 6" key="1">
    <citation type="journal article" date="2016" name="Nat. Commun.">
        <title>Thousands of microbial genomes shed light on interconnected biogeochemical processes in an aquifer system.</title>
        <authorList>
            <person name="Anantharaman K."/>
            <person name="Brown C.T."/>
            <person name="Hug L.A."/>
            <person name="Sharon I."/>
            <person name="Castelle C.J."/>
            <person name="Probst A.J."/>
            <person name="Thomas B.C."/>
            <person name="Singh A."/>
            <person name="Wilkins M.J."/>
            <person name="Karaoz U."/>
            <person name="Brodie E.L."/>
            <person name="Williams K.H."/>
            <person name="Hubbard S.S."/>
            <person name="Banfield J.F."/>
        </authorList>
    </citation>
    <scope>NUCLEOTIDE SEQUENCE [LARGE SCALE GENOMIC DNA]</scope>
</reference>
<dbReference type="InterPro" id="IPR005474">
    <property type="entry name" value="Transketolase_N"/>
</dbReference>
<dbReference type="PANTHER" id="PTHR47514">
    <property type="entry name" value="TRANSKETOLASE N-TERMINAL SECTION-RELATED"/>
    <property type="match status" value="1"/>
</dbReference>
<keyword evidence="3" id="KW-0786">Thiamine pyrophosphate</keyword>
<proteinExistence type="inferred from homology"/>
<organism evidence="5 6">
    <name type="scientific">Candidatus Yanofskybacteria bacterium RIFCSPLOWO2_01_FULL_49_25</name>
    <dbReference type="NCBI Taxonomy" id="1802701"/>
    <lineage>
        <taxon>Bacteria</taxon>
        <taxon>Candidatus Yanofskyibacteriota</taxon>
    </lineage>
</organism>
<dbReference type="CDD" id="cd02012">
    <property type="entry name" value="TPP_TK"/>
    <property type="match status" value="1"/>
</dbReference>
<evidence type="ECO:0000313" key="6">
    <source>
        <dbReference type="Proteomes" id="UP000179047"/>
    </source>
</evidence>
<evidence type="ECO:0000313" key="5">
    <source>
        <dbReference type="EMBL" id="OGN29863.1"/>
    </source>
</evidence>
<dbReference type="InterPro" id="IPR029061">
    <property type="entry name" value="THDP-binding"/>
</dbReference>
<dbReference type="AlphaFoldDB" id="A0A1F8GWU0"/>
<gene>
    <name evidence="5" type="ORF">A3A33_00775</name>
</gene>
<dbReference type="EMBL" id="MGKP01000002">
    <property type="protein sequence ID" value="OGN29863.1"/>
    <property type="molecule type" value="Genomic_DNA"/>
</dbReference>
<feature type="domain" description="Transketolase N-terminal" evidence="4">
    <location>
        <begin position="13"/>
        <end position="265"/>
    </location>
</feature>
<evidence type="ECO:0000256" key="2">
    <source>
        <dbReference type="ARBA" id="ARBA00007131"/>
    </source>
</evidence>